<name>A0ABT8T7I1_9BACT</name>
<dbReference type="Proteomes" id="UP001171111">
    <property type="component" value="Unassembled WGS sequence"/>
</dbReference>
<evidence type="ECO:0000313" key="3">
    <source>
        <dbReference type="Proteomes" id="UP001171111"/>
    </source>
</evidence>
<proteinExistence type="predicted"/>
<dbReference type="Pfam" id="PF00669">
    <property type="entry name" value="Flagellin_N"/>
    <property type="match status" value="1"/>
</dbReference>
<dbReference type="Gene3D" id="1.20.1330.10">
    <property type="entry name" value="f41 fragment of flagellin, N-terminal domain"/>
    <property type="match status" value="2"/>
</dbReference>
<dbReference type="EMBL" id="JAULJQ010000003">
    <property type="protein sequence ID" value="MDO2409149.1"/>
    <property type="molecule type" value="Genomic_DNA"/>
</dbReference>
<sequence length="775" mass="84656">MRITNQLQSRQNLLNYQSSAAKNYDSIEKLSAHMKITRPYEDVGIYVDATRLDYEATTLEQIKEATTKASEFAKNTDQTLNDFADTLDSFKVKLIQAANSGEHSTTSRVAIANDLKAMRDQLVSISNTAINGQYLFSGTAVDTKPISADGTYNGNGNNIEVLAGSNLTVPFNIPGEGLFLGRDNDYAKQVTTNITLINKHEELNPQTVNEEYMRLTDEIYKFIGTDYRTSAKIAADGKMNYTTDFTRDKVVDLPPTVFFMQGQRPSGESFSTKFELSAGAKVSDLLEQMGRAMGNTDTNKVVEVSINKDAQIQMTNLQNGNEMMSFSIFGLTAQEGTAQEANLWKTDKIQKATSLEEIKKAVADGNVHLTSFISSPNYVSPDDGIATATDYDKVNFANKGATVQNNTSQIVRKDNSFATNNTRLSEVAGLSSGQIGAVGAAGAGAVTSLANADDLILDVTAKNGVKLKATITFGGTVTGAGTPNQKTYPVITIRDEQGKAVYQGNFYKTFWNEQIDPNANPPRQIGNQAKMVETDDLSFKEINDMLTILASGNLDKMNGRGEKIDGTATQDELNTAYARFEETFLQASVSVESTMDHRGLITLKDKTTSATNIKIAMYQDHKDKDYPADVGTANTKSASVLSFNKNDAVTIDRPSIDLFADLDDMIEAVFNGDFYGNANGVNPRTSGVQGAIKRLDHIMDHVNKIHAIAGTNSRHITDTNERATTLYLNVAEVKSTVIDADYGELAMQFQNNLLAYQAMLQATSKINQISLLNYM</sequence>
<keyword evidence="2" id="KW-0969">Cilium</keyword>
<dbReference type="InterPro" id="IPR001029">
    <property type="entry name" value="Flagellin_N"/>
</dbReference>
<dbReference type="PANTHER" id="PTHR42792:SF1">
    <property type="entry name" value="FLAGELLAR HOOK-ASSOCIATED PROTEIN 3"/>
    <property type="match status" value="1"/>
</dbReference>
<keyword evidence="2" id="KW-0966">Cell projection</keyword>
<evidence type="ECO:0000313" key="2">
    <source>
        <dbReference type="EMBL" id="MDO2409149.1"/>
    </source>
</evidence>
<gene>
    <name evidence="2" type="ORF">Q2362_03420</name>
</gene>
<comment type="caution">
    <text evidence="2">The sequence shown here is derived from an EMBL/GenBank/DDBJ whole genome shotgun (WGS) entry which is preliminary data.</text>
</comment>
<organism evidence="2 3">
    <name type="scientific">Campylobacter magnus</name>
    <dbReference type="NCBI Taxonomy" id="3026462"/>
    <lineage>
        <taxon>Bacteria</taxon>
        <taxon>Pseudomonadati</taxon>
        <taxon>Campylobacterota</taxon>
        <taxon>Epsilonproteobacteria</taxon>
        <taxon>Campylobacterales</taxon>
        <taxon>Campylobacteraceae</taxon>
        <taxon>Campylobacter</taxon>
    </lineage>
</organism>
<reference evidence="2 3" key="1">
    <citation type="submission" date="2023-06" db="EMBL/GenBank/DDBJ databases">
        <title>Campylobacter magnum sp. nov., isolated from cecal contents of domestic pigs (Sus scrofa domesticus).</title>
        <authorList>
            <person name="Papic B."/>
            <person name="Gruntar I."/>
        </authorList>
    </citation>
    <scope>NUCLEOTIDE SEQUENCE [LARGE SCALE GENOMIC DNA]</scope>
    <source>
        <strain evidence="3">34484-21</strain>
    </source>
</reference>
<keyword evidence="3" id="KW-1185">Reference proteome</keyword>
<dbReference type="SUPFAM" id="SSF64518">
    <property type="entry name" value="Phase 1 flagellin"/>
    <property type="match status" value="1"/>
</dbReference>
<dbReference type="InterPro" id="IPR001492">
    <property type="entry name" value="Flagellin"/>
</dbReference>
<dbReference type="PANTHER" id="PTHR42792">
    <property type="entry name" value="FLAGELLIN"/>
    <property type="match status" value="1"/>
</dbReference>
<evidence type="ECO:0000259" key="1">
    <source>
        <dbReference type="Pfam" id="PF00669"/>
    </source>
</evidence>
<dbReference type="RefSeq" id="WP_302243986.1">
    <property type="nucleotide sequence ID" value="NZ_JAULJQ010000003.1"/>
</dbReference>
<keyword evidence="2" id="KW-0282">Flagellum</keyword>
<accession>A0ABT8T7I1</accession>
<feature type="domain" description="Flagellin N-terminal" evidence="1">
    <location>
        <begin position="5"/>
        <end position="139"/>
    </location>
</feature>
<protein>
    <submittedName>
        <fullName evidence="2">Flagellin</fullName>
    </submittedName>
</protein>